<evidence type="ECO:0000313" key="4">
    <source>
        <dbReference type="Proteomes" id="UP000515152"/>
    </source>
</evidence>
<evidence type="ECO:0000256" key="1">
    <source>
        <dbReference type="ARBA" id="ARBA00006752"/>
    </source>
</evidence>
<dbReference type="InterPro" id="IPR004000">
    <property type="entry name" value="Actin"/>
</dbReference>
<dbReference type="Gene3D" id="3.30.420.40">
    <property type="match status" value="2"/>
</dbReference>
<dbReference type="SMART" id="SM00268">
    <property type="entry name" value="ACTIN"/>
    <property type="match status" value="1"/>
</dbReference>
<sequence>MAEHNSIDNLGDMAVVIDPGSAYTKAGFSGDERPRAVVRSTAGRSAYRPDESGRVGGFRGSSAAADPPGPGAPSSHSALGDGLITDWDALEQLWSALLQEELHVCPQEHAVLATDSPLAPPAQRQRLAELLFEQFGVPALYLSHRPVLSLYSYGLVTGLLVDSGSSATRVCPVYSGYCLPHANYSMPLGGAAVSAYLRRLLGEAGSRPGGGASERRSLLREVKRQSCYVSQDFEQELRQGSEVTEYRLPDNTTVALGNERFRCAELLFCPSLDGAAQPGVHILAMSSLQSSAPEWQEELLANVVVCGGSSLLGGFPERLQAELERLAPRGSRVRVLSSSQRHFSSWLGGSIVAGLSSFQPLWVTSADYQEQGPAVVQRRFY</sequence>
<keyword evidence="4" id="KW-1185">Reference proteome</keyword>
<dbReference type="InterPro" id="IPR043129">
    <property type="entry name" value="ATPase_NBD"/>
</dbReference>
<accession>A0A8M1KIF4</accession>
<dbReference type="PANTHER" id="PTHR11937">
    <property type="entry name" value="ACTIN"/>
    <property type="match status" value="1"/>
</dbReference>
<evidence type="ECO:0000313" key="5">
    <source>
        <dbReference type="RefSeq" id="XP_042563657.1"/>
    </source>
</evidence>
<dbReference type="AlphaFoldDB" id="A0A8M1KIF4"/>
<protein>
    <submittedName>
        <fullName evidence="5">Actin-3-like</fullName>
    </submittedName>
</protein>
<dbReference type="Gene3D" id="3.90.640.10">
    <property type="entry name" value="Actin, Chain A, domain 4"/>
    <property type="match status" value="1"/>
</dbReference>
<dbReference type="GeneID" id="105904139"/>
<dbReference type="KEGG" id="char:105904139"/>
<evidence type="ECO:0000256" key="3">
    <source>
        <dbReference type="SAM" id="MobiDB-lite"/>
    </source>
</evidence>
<dbReference type="RefSeq" id="XP_042563657.1">
    <property type="nucleotide sequence ID" value="XM_042707723.1"/>
</dbReference>
<feature type="region of interest" description="Disordered" evidence="3">
    <location>
        <begin position="23"/>
        <end position="78"/>
    </location>
</feature>
<dbReference type="OrthoDB" id="9862123at2759"/>
<feature type="compositionally biased region" description="Low complexity" evidence="3">
    <location>
        <begin position="60"/>
        <end position="78"/>
    </location>
</feature>
<dbReference type="FunFam" id="3.30.420.40:FF:000050">
    <property type="entry name" value="Actin, alpha skeletal muscle"/>
    <property type="match status" value="1"/>
</dbReference>
<proteinExistence type="inferred from homology"/>
<dbReference type="Proteomes" id="UP000515152">
    <property type="component" value="Chromosome 5"/>
</dbReference>
<comment type="similarity">
    <text evidence="1 2">Belongs to the actin family.</text>
</comment>
<gene>
    <name evidence="5" type="primary">LOC105904139</name>
</gene>
<reference evidence="5" key="1">
    <citation type="submission" date="2025-08" db="UniProtKB">
        <authorList>
            <consortium name="RefSeq"/>
        </authorList>
    </citation>
    <scope>IDENTIFICATION</scope>
</reference>
<dbReference type="Pfam" id="PF00022">
    <property type="entry name" value="Actin"/>
    <property type="match status" value="2"/>
</dbReference>
<evidence type="ECO:0000256" key="2">
    <source>
        <dbReference type="RuleBase" id="RU000487"/>
    </source>
</evidence>
<name>A0A8M1KIF4_CLUHA</name>
<dbReference type="SUPFAM" id="SSF53067">
    <property type="entry name" value="Actin-like ATPase domain"/>
    <property type="match status" value="2"/>
</dbReference>
<dbReference type="PRINTS" id="PR00190">
    <property type="entry name" value="ACTIN"/>
</dbReference>
<organism evidence="4 5">
    <name type="scientific">Clupea harengus</name>
    <name type="common">Atlantic herring</name>
    <dbReference type="NCBI Taxonomy" id="7950"/>
    <lineage>
        <taxon>Eukaryota</taxon>
        <taxon>Metazoa</taxon>
        <taxon>Chordata</taxon>
        <taxon>Craniata</taxon>
        <taxon>Vertebrata</taxon>
        <taxon>Euteleostomi</taxon>
        <taxon>Actinopterygii</taxon>
        <taxon>Neopterygii</taxon>
        <taxon>Teleostei</taxon>
        <taxon>Clupei</taxon>
        <taxon>Clupeiformes</taxon>
        <taxon>Clupeoidei</taxon>
        <taxon>Clupeidae</taxon>
        <taxon>Clupea</taxon>
    </lineage>
</organism>